<dbReference type="Proteomes" id="UP000800092">
    <property type="component" value="Unassembled WGS sequence"/>
</dbReference>
<evidence type="ECO:0000313" key="1">
    <source>
        <dbReference type="EMBL" id="KAF2232620.1"/>
    </source>
</evidence>
<evidence type="ECO:0000313" key="2">
    <source>
        <dbReference type="Proteomes" id="UP000800092"/>
    </source>
</evidence>
<reference evidence="1" key="1">
    <citation type="journal article" date="2020" name="Stud. Mycol.">
        <title>101 Dothideomycetes genomes: a test case for predicting lifestyles and emergence of pathogens.</title>
        <authorList>
            <person name="Haridas S."/>
            <person name="Albert R."/>
            <person name="Binder M."/>
            <person name="Bloem J."/>
            <person name="Labutti K."/>
            <person name="Salamov A."/>
            <person name="Andreopoulos B."/>
            <person name="Baker S."/>
            <person name="Barry K."/>
            <person name="Bills G."/>
            <person name="Bluhm B."/>
            <person name="Cannon C."/>
            <person name="Castanera R."/>
            <person name="Culley D."/>
            <person name="Daum C."/>
            <person name="Ezra D."/>
            <person name="Gonzalez J."/>
            <person name="Henrissat B."/>
            <person name="Kuo A."/>
            <person name="Liang C."/>
            <person name="Lipzen A."/>
            <person name="Lutzoni F."/>
            <person name="Magnuson J."/>
            <person name="Mondo S."/>
            <person name="Nolan M."/>
            <person name="Ohm R."/>
            <person name="Pangilinan J."/>
            <person name="Park H.-J."/>
            <person name="Ramirez L."/>
            <person name="Alfaro M."/>
            <person name="Sun H."/>
            <person name="Tritt A."/>
            <person name="Yoshinaga Y."/>
            <person name="Zwiers L.-H."/>
            <person name="Turgeon B."/>
            <person name="Goodwin S."/>
            <person name="Spatafora J."/>
            <person name="Crous P."/>
            <person name="Grigoriev I."/>
        </authorList>
    </citation>
    <scope>NUCLEOTIDE SEQUENCE</scope>
    <source>
        <strain evidence="1">Tuck. ex Michener</strain>
    </source>
</reference>
<name>A0A6A6H4I1_VIRVR</name>
<organism evidence="1 2">
    <name type="scientific">Viridothelium virens</name>
    <name type="common">Speckled blister lichen</name>
    <name type="synonym">Trypethelium virens</name>
    <dbReference type="NCBI Taxonomy" id="1048519"/>
    <lineage>
        <taxon>Eukaryota</taxon>
        <taxon>Fungi</taxon>
        <taxon>Dikarya</taxon>
        <taxon>Ascomycota</taxon>
        <taxon>Pezizomycotina</taxon>
        <taxon>Dothideomycetes</taxon>
        <taxon>Dothideomycetes incertae sedis</taxon>
        <taxon>Trypetheliales</taxon>
        <taxon>Trypetheliaceae</taxon>
        <taxon>Viridothelium</taxon>
    </lineage>
</organism>
<dbReference type="OrthoDB" id="3934013at2759"/>
<dbReference type="AlphaFoldDB" id="A0A6A6H4I1"/>
<gene>
    <name evidence="1" type="ORF">EV356DRAFT_534540</name>
</gene>
<keyword evidence="2" id="KW-1185">Reference proteome</keyword>
<dbReference type="EMBL" id="ML991814">
    <property type="protein sequence ID" value="KAF2232620.1"/>
    <property type="molecule type" value="Genomic_DNA"/>
</dbReference>
<sequence length="341" mass="39279">MSSVEVLSGPLSNLHGISFTKAAADSAPPTKRRRTDLMDIKELAEFLREETNLLTELPTHVRDSITVTPDAIALFAYYVRQLIGRDYTMTQNDYFINRLPVYLPAITQVRSLPDGGPLHAHDLIYRVAMYHFHKLAFLRSHWAPTPASIQAFQAIDEVMLSISVDLWEKAPEHWTSPAMRNLIGRIRDTQQDQANPDMARKYLHRTAQFLAEMRAATTARMLARKLGEDRLPVELVGELERQILASRRLPYLPTAGAVRRLWVPRPGLPLCSVHWTKCSKTCPNIMEIDWVGKERRFVYYHQGRQRCHLEHCRGHHEFFPDDPYDTNFLLYRTNGGVGFFD</sequence>
<accession>A0A6A6H4I1</accession>
<protein>
    <submittedName>
        <fullName evidence="1">Uncharacterized protein</fullName>
    </submittedName>
</protein>
<proteinExistence type="predicted"/>